<protein>
    <submittedName>
        <fullName evidence="2">Uncharacterized protein</fullName>
    </submittedName>
</protein>
<dbReference type="NCBIfam" id="NF045891">
    <property type="entry name" value="ICE_Mbov_0400"/>
    <property type="match status" value="1"/>
</dbReference>
<accession>A0ABY5TUZ6</accession>
<keyword evidence="3" id="KW-1185">Reference proteome</keyword>
<name>A0ABY5TUZ6_9BACT</name>
<sequence>MSKIDKFKPFFTENEKLITFDRFENTISHRPVVIFYDCYRDSYFYLKLRTATISKPNGIGLKKKTPGEVLIKKSTQKGSLLKNDSYIDTTQLFQIKAQELESIVNTKNVLYLNTYYFQWDIVRTILLEVEKNLSYEPPKVSLVNVEKEGENFKGTTLYCHKDLWFYDKSKLDISEQTKIEFLEKEILENRNNDFDLKALFKNLKLGVRDELFEQSSWDDSENEEESLEQESEEDFGMTM</sequence>
<feature type="region of interest" description="Disordered" evidence="1">
    <location>
        <begin position="215"/>
        <end position="239"/>
    </location>
</feature>
<evidence type="ECO:0000313" key="2">
    <source>
        <dbReference type="EMBL" id="UWD34488.1"/>
    </source>
</evidence>
<evidence type="ECO:0000256" key="1">
    <source>
        <dbReference type="SAM" id="MobiDB-lite"/>
    </source>
</evidence>
<dbReference type="EMBL" id="CP103423">
    <property type="protein sequence ID" value="UWD34488.1"/>
    <property type="molecule type" value="Genomic_DNA"/>
</dbReference>
<gene>
    <name evidence="2" type="ORF">NX772_01500</name>
</gene>
<evidence type="ECO:0000313" key="3">
    <source>
        <dbReference type="Proteomes" id="UP001058364"/>
    </source>
</evidence>
<organism evidence="2 3">
    <name type="scientific">Mesomycoplasma molare</name>
    <dbReference type="NCBI Taxonomy" id="171288"/>
    <lineage>
        <taxon>Bacteria</taxon>
        <taxon>Bacillati</taxon>
        <taxon>Mycoplasmatota</taxon>
        <taxon>Mycoplasmoidales</taxon>
        <taxon>Metamycoplasmataceae</taxon>
        <taxon>Mesomycoplasma</taxon>
    </lineage>
</organism>
<proteinExistence type="predicted"/>
<dbReference type="Proteomes" id="UP001058364">
    <property type="component" value="Chromosome"/>
</dbReference>
<dbReference type="RefSeq" id="WP_027123576.1">
    <property type="nucleotide sequence ID" value="NZ_CP103423.1"/>
</dbReference>
<feature type="compositionally biased region" description="Acidic residues" evidence="1">
    <location>
        <begin position="216"/>
        <end position="239"/>
    </location>
</feature>
<reference evidence="2" key="1">
    <citation type="submission" date="2022-08" db="EMBL/GenBank/DDBJ databases">
        <title>Complete genome sequence of Mycoplasma molare type strain H 542.</title>
        <authorList>
            <person name="Spergser J."/>
        </authorList>
    </citation>
    <scope>NUCLEOTIDE SEQUENCE</scope>
    <source>
        <strain evidence="2">H 542</strain>
    </source>
</reference>